<protein>
    <submittedName>
        <fullName evidence="12">Unannotated protein</fullName>
    </submittedName>
</protein>
<reference evidence="12" key="1">
    <citation type="submission" date="2020-05" db="EMBL/GenBank/DDBJ databases">
        <authorList>
            <person name="Chiriac C."/>
            <person name="Salcher M."/>
            <person name="Ghai R."/>
            <person name="Kavagutti S V."/>
        </authorList>
    </citation>
    <scope>NUCLEOTIDE SEQUENCE</scope>
</reference>
<dbReference type="GO" id="GO:0003677">
    <property type="term" value="F:DNA binding"/>
    <property type="evidence" value="ECO:0007669"/>
    <property type="project" value="UniProtKB-KW"/>
</dbReference>
<dbReference type="AlphaFoldDB" id="A0A6J6SLZ3"/>
<comment type="cofactor">
    <cofactor evidence="1">
        <name>[4Fe-4S] cluster</name>
        <dbReference type="ChEBI" id="CHEBI:49883"/>
    </cofactor>
</comment>
<keyword evidence="10" id="KW-0804">Transcription</keyword>
<evidence type="ECO:0000256" key="8">
    <source>
        <dbReference type="ARBA" id="ARBA00023125"/>
    </source>
</evidence>
<comment type="similarity">
    <text evidence="2">Belongs to the WhiB family.</text>
</comment>
<sequence length="92" mass="10093">MITSNFVVPEEGWQIDAACRGSVAELFFAPTTFESPRARTIRETAAKKICAVCPVIESCSVHAISVNEPHGIWGGMNESERRILASRQSRVS</sequence>
<dbReference type="EMBL" id="CAEZYK010000133">
    <property type="protein sequence ID" value="CAB4735790.1"/>
    <property type="molecule type" value="Genomic_DNA"/>
</dbReference>
<feature type="domain" description="4Fe-4S Wbl-type" evidence="11">
    <location>
        <begin position="18"/>
        <end position="83"/>
    </location>
</feature>
<keyword evidence="4" id="KW-0479">Metal-binding</keyword>
<dbReference type="PROSITE" id="PS51674">
    <property type="entry name" value="4FE4S_WBL"/>
    <property type="match status" value="1"/>
</dbReference>
<evidence type="ECO:0000256" key="5">
    <source>
        <dbReference type="ARBA" id="ARBA00023004"/>
    </source>
</evidence>
<evidence type="ECO:0000256" key="3">
    <source>
        <dbReference type="ARBA" id="ARBA00022485"/>
    </source>
</evidence>
<evidence type="ECO:0000313" key="12">
    <source>
        <dbReference type="EMBL" id="CAB4735790.1"/>
    </source>
</evidence>
<dbReference type="GO" id="GO:0045892">
    <property type="term" value="P:negative regulation of DNA-templated transcription"/>
    <property type="evidence" value="ECO:0007669"/>
    <property type="project" value="TreeGrafter"/>
</dbReference>
<dbReference type="PANTHER" id="PTHR38839">
    <property type="entry name" value="TRANSCRIPTIONAL REGULATOR WHID-RELATED"/>
    <property type="match status" value="1"/>
</dbReference>
<dbReference type="InterPro" id="IPR003482">
    <property type="entry name" value="Whib"/>
</dbReference>
<keyword evidence="7" id="KW-0805">Transcription regulation</keyword>
<evidence type="ECO:0000256" key="7">
    <source>
        <dbReference type="ARBA" id="ARBA00023015"/>
    </source>
</evidence>
<evidence type="ECO:0000256" key="4">
    <source>
        <dbReference type="ARBA" id="ARBA00022723"/>
    </source>
</evidence>
<evidence type="ECO:0000256" key="2">
    <source>
        <dbReference type="ARBA" id="ARBA00006597"/>
    </source>
</evidence>
<dbReference type="Pfam" id="PF02467">
    <property type="entry name" value="Whib"/>
    <property type="match status" value="1"/>
</dbReference>
<keyword evidence="8" id="KW-0238">DNA-binding</keyword>
<evidence type="ECO:0000256" key="9">
    <source>
        <dbReference type="ARBA" id="ARBA00023157"/>
    </source>
</evidence>
<evidence type="ECO:0000256" key="1">
    <source>
        <dbReference type="ARBA" id="ARBA00001966"/>
    </source>
</evidence>
<name>A0A6J6SLZ3_9ZZZZ</name>
<dbReference type="HAMAP" id="MF_01479">
    <property type="entry name" value="WhiB"/>
    <property type="match status" value="1"/>
</dbReference>
<keyword evidence="9" id="KW-1015">Disulfide bond</keyword>
<dbReference type="EMBL" id="CAFBPQ010000109">
    <property type="protein sequence ID" value="CAB5034310.1"/>
    <property type="molecule type" value="Genomic_DNA"/>
</dbReference>
<dbReference type="GO" id="GO:0051539">
    <property type="term" value="F:4 iron, 4 sulfur cluster binding"/>
    <property type="evidence" value="ECO:0007669"/>
    <property type="project" value="UniProtKB-KW"/>
</dbReference>
<organism evidence="12">
    <name type="scientific">freshwater metagenome</name>
    <dbReference type="NCBI Taxonomy" id="449393"/>
    <lineage>
        <taxon>unclassified sequences</taxon>
        <taxon>metagenomes</taxon>
        <taxon>ecological metagenomes</taxon>
    </lineage>
</organism>
<dbReference type="EMBL" id="CAFBOF010000013">
    <property type="protein sequence ID" value="CAB4975851.1"/>
    <property type="molecule type" value="Genomic_DNA"/>
</dbReference>
<keyword evidence="3" id="KW-0004">4Fe-4S</keyword>
<evidence type="ECO:0000256" key="6">
    <source>
        <dbReference type="ARBA" id="ARBA00023014"/>
    </source>
</evidence>
<dbReference type="InterPro" id="IPR034768">
    <property type="entry name" value="4FE4S_WBL"/>
</dbReference>
<dbReference type="GO" id="GO:0047134">
    <property type="term" value="F:protein-disulfide reductase [NAD(P)H] activity"/>
    <property type="evidence" value="ECO:0007669"/>
    <property type="project" value="TreeGrafter"/>
</dbReference>
<evidence type="ECO:0000313" key="13">
    <source>
        <dbReference type="EMBL" id="CAB4906494.1"/>
    </source>
</evidence>
<gene>
    <name evidence="12" type="ORF">UFOPK2683_01575</name>
    <name evidence="13" type="ORF">UFOPK3605_00799</name>
    <name evidence="14" type="ORF">UFOPK3897_00804</name>
    <name evidence="15" type="ORF">UFOPK4121_01714</name>
</gene>
<evidence type="ECO:0000259" key="11">
    <source>
        <dbReference type="PROSITE" id="PS51674"/>
    </source>
</evidence>
<dbReference type="GO" id="GO:0045454">
    <property type="term" value="P:cell redox homeostasis"/>
    <property type="evidence" value="ECO:0007669"/>
    <property type="project" value="TreeGrafter"/>
</dbReference>
<evidence type="ECO:0000256" key="10">
    <source>
        <dbReference type="ARBA" id="ARBA00023163"/>
    </source>
</evidence>
<evidence type="ECO:0000313" key="15">
    <source>
        <dbReference type="EMBL" id="CAB5034310.1"/>
    </source>
</evidence>
<dbReference type="EMBL" id="CAFBMM010000033">
    <property type="protein sequence ID" value="CAB4906494.1"/>
    <property type="molecule type" value="Genomic_DNA"/>
</dbReference>
<keyword evidence="6" id="KW-0411">Iron-sulfur</keyword>
<keyword evidence="5" id="KW-0408">Iron</keyword>
<proteinExistence type="inferred from homology"/>
<dbReference type="GO" id="GO:0046872">
    <property type="term" value="F:metal ion binding"/>
    <property type="evidence" value="ECO:0007669"/>
    <property type="project" value="UniProtKB-KW"/>
</dbReference>
<evidence type="ECO:0000313" key="14">
    <source>
        <dbReference type="EMBL" id="CAB4975851.1"/>
    </source>
</evidence>
<accession>A0A6J6SLZ3</accession>